<protein>
    <submittedName>
        <fullName evidence="1">Uncharacterized protein</fullName>
    </submittedName>
</protein>
<comment type="caution">
    <text evidence="1">The sequence shown here is derived from an EMBL/GenBank/DDBJ whole genome shotgun (WGS) entry which is preliminary data.</text>
</comment>
<dbReference type="EMBL" id="CM042016">
    <property type="protein sequence ID" value="KAI3699220.1"/>
    <property type="molecule type" value="Genomic_DNA"/>
</dbReference>
<accession>A0ACB8ZSY6</accession>
<gene>
    <name evidence="1" type="ORF">L2E82_43358</name>
</gene>
<evidence type="ECO:0000313" key="2">
    <source>
        <dbReference type="Proteomes" id="UP001055811"/>
    </source>
</evidence>
<sequence>MILVSVHRKSCAIQAYAPLPSVQTAYRFLLLLRCLHYYLVVTVLIRDTFLVCMIHDGWHVGLGVAFQEHGDTMELVNGELLVGGDKPFAAGDNRKIKMVNGDKLVKGNHCHHRDLSQLRLGLKRKVGKLPEV</sequence>
<name>A0ACB8ZSY6_CICIN</name>
<dbReference type="Proteomes" id="UP001055811">
    <property type="component" value="Linkage Group LG08"/>
</dbReference>
<evidence type="ECO:0000313" key="1">
    <source>
        <dbReference type="EMBL" id="KAI3699220.1"/>
    </source>
</evidence>
<organism evidence="1 2">
    <name type="scientific">Cichorium intybus</name>
    <name type="common">Chicory</name>
    <dbReference type="NCBI Taxonomy" id="13427"/>
    <lineage>
        <taxon>Eukaryota</taxon>
        <taxon>Viridiplantae</taxon>
        <taxon>Streptophyta</taxon>
        <taxon>Embryophyta</taxon>
        <taxon>Tracheophyta</taxon>
        <taxon>Spermatophyta</taxon>
        <taxon>Magnoliopsida</taxon>
        <taxon>eudicotyledons</taxon>
        <taxon>Gunneridae</taxon>
        <taxon>Pentapetalae</taxon>
        <taxon>asterids</taxon>
        <taxon>campanulids</taxon>
        <taxon>Asterales</taxon>
        <taxon>Asteraceae</taxon>
        <taxon>Cichorioideae</taxon>
        <taxon>Cichorieae</taxon>
        <taxon>Cichoriinae</taxon>
        <taxon>Cichorium</taxon>
    </lineage>
</organism>
<reference evidence="2" key="1">
    <citation type="journal article" date="2022" name="Mol. Ecol. Resour.">
        <title>The genomes of chicory, endive, great burdock and yacon provide insights into Asteraceae palaeo-polyploidization history and plant inulin production.</title>
        <authorList>
            <person name="Fan W."/>
            <person name="Wang S."/>
            <person name="Wang H."/>
            <person name="Wang A."/>
            <person name="Jiang F."/>
            <person name="Liu H."/>
            <person name="Zhao H."/>
            <person name="Xu D."/>
            <person name="Zhang Y."/>
        </authorList>
    </citation>
    <scope>NUCLEOTIDE SEQUENCE [LARGE SCALE GENOMIC DNA]</scope>
    <source>
        <strain evidence="2">cv. Punajuju</strain>
    </source>
</reference>
<reference evidence="1 2" key="2">
    <citation type="journal article" date="2022" name="Mol. Ecol. Resour.">
        <title>The genomes of chicory, endive, great burdock and yacon provide insights into Asteraceae paleo-polyploidization history and plant inulin production.</title>
        <authorList>
            <person name="Fan W."/>
            <person name="Wang S."/>
            <person name="Wang H."/>
            <person name="Wang A."/>
            <person name="Jiang F."/>
            <person name="Liu H."/>
            <person name="Zhao H."/>
            <person name="Xu D."/>
            <person name="Zhang Y."/>
        </authorList>
    </citation>
    <scope>NUCLEOTIDE SEQUENCE [LARGE SCALE GENOMIC DNA]</scope>
    <source>
        <strain evidence="2">cv. Punajuju</strain>
        <tissue evidence="1">Leaves</tissue>
    </source>
</reference>
<keyword evidence="2" id="KW-1185">Reference proteome</keyword>
<proteinExistence type="predicted"/>